<keyword evidence="6" id="KW-1185">Reference proteome</keyword>
<dbReference type="Proteomes" id="UP001487296">
    <property type="component" value="Unassembled WGS sequence"/>
</dbReference>
<dbReference type="PANTHER" id="PTHR43280">
    <property type="entry name" value="ARAC-FAMILY TRANSCRIPTIONAL REGULATOR"/>
    <property type="match status" value="1"/>
</dbReference>
<dbReference type="InterPro" id="IPR036163">
    <property type="entry name" value="HMA_dom_sf"/>
</dbReference>
<evidence type="ECO:0000313" key="5">
    <source>
        <dbReference type="EMBL" id="MEQ2485658.1"/>
    </source>
</evidence>
<dbReference type="Gene3D" id="1.10.10.60">
    <property type="entry name" value="Homeodomain-like"/>
    <property type="match status" value="1"/>
</dbReference>
<dbReference type="Pfam" id="PF12833">
    <property type="entry name" value="HTH_18"/>
    <property type="match status" value="1"/>
</dbReference>
<dbReference type="PROSITE" id="PS01124">
    <property type="entry name" value="HTH_ARAC_FAMILY_2"/>
    <property type="match status" value="1"/>
</dbReference>
<evidence type="ECO:0000256" key="2">
    <source>
        <dbReference type="ARBA" id="ARBA00023125"/>
    </source>
</evidence>
<dbReference type="InterPro" id="IPR018060">
    <property type="entry name" value="HTH_AraC"/>
</dbReference>
<keyword evidence="3" id="KW-0804">Transcription</keyword>
<dbReference type="PANTHER" id="PTHR43280:SF28">
    <property type="entry name" value="HTH-TYPE TRANSCRIPTIONAL ACTIVATOR RHAS"/>
    <property type="match status" value="1"/>
</dbReference>
<keyword evidence="1" id="KW-0805">Transcription regulation</keyword>
<accession>A0ABV1FMP3</accession>
<dbReference type="InterPro" id="IPR009057">
    <property type="entry name" value="Homeodomain-like_sf"/>
</dbReference>
<dbReference type="SUPFAM" id="SSF46689">
    <property type="entry name" value="Homeodomain-like"/>
    <property type="match status" value="1"/>
</dbReference>
<evidence type="ECO:0000259" key="4">
    <source>
        <dbReference type="PROSITE" id="PS01124"/>
    </source>
</evidence>
<evidence type="ECO:0000256" key="1">
    <source>
        <dbReference type="ARBA" id="ARBA00023015"/>
    </source>
</evidence>
<sequence>MTFTTFYIKNMVCDRCRMSVEKALCDNGLRPVEVELGVAKVEGEVSDEARSRLSDTLHSLGFELLADRRLQLVEQVKAAVIRLVRYPDTPSALNLSDYLQQALHMEYSSLSKLFSEATSMTIERYYIEQRIECVKELLSYNELTLTEIAYRLHYSSVAYLSSQFKMVTGLTPTAYKKLQRKDRKALDQI</sequence>
<feature type="domain" description="HTH araC/xylS-type" evidence="4">
    <location>
        <begin position="99"/>
        <end position="178"/>
    </location>
</feature>
<dbReference type="EMBL" id="JBBNFP010000002">
    <property type="protein sequence ID" value="MEQ2485658.1"/>
    <property type="molecule type" value="Genomic_DNA"/>
</dbReference>
<protein>
    <submittedName>
        <fullName evidence="5">AraC family transcriptional regulator</fullName>
    </submittedName>
</protein>
<dbReference type="RefSeq" id="WP_215758614.1">
    <property type="nucleotide sequence ID" value="NZ_JAHKBE010000001.1"/>
</dbReference>
<reference evidence="5 6" key="1">
    <citation type="submission" date="2024-04" db="EMBL/GenBank/DDBJ databases">
        <title>Human intestinal bacterial collection.</title>
        <authorList>
            <person name="Pauvert C."/>
            <person name="Hitch T.C.A."/>
            <person name="Clavel T."/>
        </authorList>
    </citation>
    <scope>NUCLEOTIDE SEQUENCE [LARGE SCALE GENOMIC DNA]</scope>
    <source>
        <strain evidence="5 6">CLA-AA-H145</strain>
    </source>
</reference>
<dbReference type="SUPFAM" id="SSF55008">
    <property type="entry name" value="HMA, heavy metal-associated domain"/>
    <property type="match status" value="1"/>
</dbReference>
<gene>
    <name evidence="5" type="ORF">AAAT34_01160</name>
</gene>
<keyword evidence="2" id="KW-0238">DNA-binding</keyword>
<proteinExistence type="predicted"/>
<name>A0ABV1FMP3_9BACT</name>
<organism evidence="5 6">
    <name type="scientific">Hallella faecis</name>
    <dbReference type="NCBI Taxonomy" id="2841596"/>
    <lineage>
        <taxon>Bacteria</taxon>
        <taxon>Pseudomonadati</taxon>
        <taxon>Bacteroidota</taxon>
        <taxon>Bacteroidia</taxon>
        <taxon>Bacteroidales</taxon>
        <taxon>Prevotellaceae</taxon>
        <taxon>Hallella</taxon>
    </lineage>
</organism>
<comment type="caution">
    <text evidence="5">The sequence shown here is derived from an EMBL/GenBank/DDBJ whole genome shotgun (WGS) entry which is preliminary data.</text>
</comment>
<evidence type="ECO:0000256" key="3">
    <source>
        <dbReference type="ARBA" id="ARBA00023163"/>
    </source>
</evidence>
<evidence type="ECO:0000313" key="6">
    <source>
        <dbReference type="Proteomes" id="UP001487296"/>
    </source>
</evidence>
<dbReference type="Gene3D" id="3.30.70.100">
    <property type="match status" value="1"/>
</dbReference>
<dbReference type="SMART" id="SM00342">
    <property type="entry name" value="HTH_ARAC"/>
    <property type="match status" value="1"/>
</dbReference>